<dbReference type="GO" id="GO:0004252">
    <property type="term" value="F:serine-type endopeptidase activity"/>
    <property type="evidence" value="ECO:0007669"/>
    <property type="project" value="UniProtKB-UniRule"/>
</dbReference>
<dbReference type="Pfam" id="PF13180">
    <property type="entry name" value="PDZ_2"/>
    <property type="match status" value="1"/>
</dbReference>
<dbReference type="OrthoDB" id="2356897at2"/>
<dbReference type="InterPro" id="IPR008269">
    <property type="entry name" value="Lon_proteolytic"/>
</dbReference>
<dbReference type="GO" id="GO:0005524">
    <property type="term" value="F:ATP binding"/>
    <property type="evidence" value="ECO:0007669"/>
    <property type="project" value="InterPro"/>
</dbReference>
<proteinExistence type="inferred from homology"/>
<dbReference type="GO" id="GO:0004176">
    <property type="term" value="F:ATP-dependent peptidase activity"/>
    <property type="evidence" value="ECO:0007669"/>
    <property type="project" value="UniProtKB-UniRule"/>
</dbReference>
<evidence type="ECO:0000313" key="2">
    <source>
        <dbReference type="EMBL" id="QAU52896.1"/>
    </source>
</evidence>
<protein>
    <recommendedName>
        <fullName evidence="1">endopeptidase La</fullName>
        <ecNumber evidence="1">3.4.21.53</ecNumber>
    </recommendedName>
</protein>
<dbReference type="InterPro" id="IPR001478">
    <property type="entry name" value="PDZ"/>
</dbReference>
<dbReference type="InterPro" id="IPR020568">
    <property type="entry name" value="Ribosomal_Su5_D2-typ_SF"/>
</dbReference>
<keyword evidence="1" id="KW-0378">Hydrolase</keyword>
<comment type="similarity">
    <text evidence="1">Belongs to the peptidase S16 family.</text>
</comment>
<evidence type="ECO:0000313" key="3">
    <source>
        <dbReference type="Proteomes" id="UP000288929"/>
    </source>
</evidence>
<dbReference type="InterPro" id="IPR027065">
    <property type="entry name" value="Lon_Prtase"/>
</dbReference>
<dbReference type="SMART" id="SM00228">
    <property type="entry name" value="PDZ"/>
    <property type="match status" value="1"/>
</dbReference>
<dbReference type="PANTHER" id="PTHR10046">
    <property type="entry name" value="ATP DEPENDENT LON PROTEASE FAMILY MEMBER"/>
    <property type="match status" value="1"/>
</dbReference>
<dbReference type="SUPFAM" id="SSF54211">
    <property type="entry name" value="Ribosomal protein S5 domain 2-like"/>
    <property type="match status" value="1"/>
</dbReference>
<keyword evidence="1 2" id="KW-0645">Protease</keyword>
<dbReference type="Gene3D" id="3.30.230.10">
    <property type="match status" value="1"/>
</dbReference>
<feature type="active site" evidence="1">
    <location>
        <position position="277"/>
    </location>
</feature>
<dbReference type="PROSITE" id="PS50106">
    <property type="entry name" value="PDZ"/>
    <property type="match status" value="1"/>
</dbReference>
<sequence>MAALSALLVMPNIPGTDVHFLVPYAIEAPGPTFNTLGTVEGKEVVEIEGAPTDATNGKLNMTTVAVSSGITLTQAIAEGLWSSNTMVPIEQIFPQNVTPEEQREVNSADFAASEASATAAAMHYLDRPLAVEVAQVVPDGPAAEKLEQGDVIVAVDGQKISSPKQVKEAVSAHKPGQDLEVKVKRKGKETALKITLGTHPKDDAAFLGILMAQVPADGMKVTYNLKDIGGPSAGLIFSLAVVDKLDPADITGGAFVAGTGTIDEDGKVGPIGGIRHKIEASKNAGAEVFLAPKGNCADIDAKTSEGIEVAAVGSLEEAVDALSAHQRGEAMPTCG</sequence>
<reference evidence="2 3" key="1">
    <citation type="submission" date="2019-01" db="EMBL/GenBank/DDBJ databases">
        <authorList>
            <person name="Ruckert C."/>
            <person name="Busche T."/>
            <person name="Kalinowski J."/>
        </authorList>
    </citation>
    <scope>NUCLEOTIDE SEQUENCE [LARGE SCALE GENOMIC DNA]</scope>
    <source>
        <strain evidence="2 3">136/3</strain>
    </source>
</reference>
<evidence type="ECO:0000256" key="1">
    <source>
        <dbReference type="PROSITE-ProRule" id="PRU01122"/>
    </source>
</evidence>
<dbReference type="PROSITE" id="PS51786">
    <property type="entry name" value="LON_PROTEOLYTIC"/>
    <property type="match status" value="1"/>
</dbReference>
<dbReference type="AlphaFoldDB" id="A0A410WAD1"/>
<gene>
    <name evidence="2" type="primary">htrA</name>
    <name evidence="2" type="ORF">CPELA_08205</name>
</gene>
<keyword evidence="1" id="KW-0720">Serine protease</keyword>
<dbReference type="SUPFAM" id="SSF50156">
    <property type="entry name" value="PDZ domain-like"/>
    <property type="match status" value="1"/>
</dbReference>
<dbReference type="EMBL" id="CP035299">
    <property type="protein sequence ID" value="QAU52896.1"/>
    <property type="molecule type" value="Genomic_DNA"/>
</dbReference>
<dbReference type="Gene3D" id="2.30.42.10">
    <property type="match status" value="1"/>
</dbReference>
<accession>A0A410WAD1</accession>
<dbReference type="GO" id="GO:0030163">
    <property type="term" value="P:protein catabolic process"/>
    <property type="evidence" value="ECO:0007669"/>
    <property type="project" value="InterPro"/>
</dbReference>
<dbReference type="EC" id="3.4.21.53" evidence="1"/>
<dbReference type="GO" id="GO:0006508">
    <property type="term" value="P:proteolysis"/>
    <property type="evidence" value="ECO:0007669"/>
    <property type="project" value="UniProtKB-KW"/>
</dbReference>
<dbReference type="Proteomes" id="UP000288929">
    <property type="component" value="Chromosome"/>
</dbReference>
<dbReference type="KEGG" id="cpeg:CPELA_08205"/>
<name>A0A410WAD1_9CORY</name>
<dbReference type="InterPro" id="IPR014721">
    <property type="entry name" value="Ribsml_uS5_D2-typ_fold_subgr"/>
</dbReference>
<organism evidence="2 3">
    <name type="scientific">Corynebacterium pelargi</name>
    <dbReference type="NCBI Taxonomy" id="1471400"/>
    <lineage>
        <taxon>Bacteria</taxon>
        <taxon>Bacillati</taxon>
        <taxon>Actinomycetota</taxon>
        <taxon>Actinomycetes</taxon>
        <taxon>Mycobacteriales</taxon>
        <taxon>Corynebacteriaceae</taxon>
        <taxon>Corynebacterium</taxon>
    </lineage>
</organism>
<feature type="active site" evidence="1">
    <location>
        <position position="232"/>
    </location>
</feature>
<dbReference type="InterPro" id="IPR036034">
    <property type="entry name" value="PDZ_sf"/>
</dbReference>
<keyword evidence="3" id="KW-1185">Reference proteome</keyword>
<dbReference type="Pfam" id="PF05362">
    <property type="entry name" value="Lon_C"/>
    <property type="match status" value="1"/>
</dbReference>
<comment type="catalytic activity">
    <reaction evidence="1">
        <text>Hydrolysis of proteins in presence of ATP.</text>
        <dbReference type="EC" id="3.4.21.53"/>
    </reaction>
</comment>